<keyword evidence="3" id="KW-1185">Reference proteome</keyword>
<dbReference type="Gene3D" id="3.20.80.10">
    <property type="entry name" value="Regulatory factor, effector binding domain"/>
    <property type="match status" value="1"/>
</dbReference>
<accession>A0A238UCV3</accession>
<dbReference type="KEGG" id="tje:TJEJU_3234"/>
<gene>
    <name evidence="2" type="ORF">TJEJU_3234</name>
</gene>
<dbReference type="SUPFAM" id="SSF55136">
    <property type="entry name" value="Probable bacterial effector-binding domain"/>
    <property type="match status" value="1"/>
</dbReference>
<protein>
    <recommendedName>
        <fullName evidence="1">AraC effector-binding domain-containing protein</fullName>
    </recommendedName>
</protein>
<dbReference type="InterPro" id="IPR011256">
    <property type="entry name" value="Reg_factor_effector_dom_sf"/>
</dbReference>
<evidence type="ECO:0000313" key="3">
    <source>
        <dbReference type="Proteomes" id="UP000215214"/>
    </source>
</evidence>
<dbReference type="AlphaFoldDB" id="A0A238UCV3"/>
<proteinExistence type="predicted"/>
<organism evidence="2 3">
    <name type="scientific">Tenacibaculum jejuense</name>
    <dbReference type="NCBI Taxonomy" id="584609"/>
    <lineage>
        <taxon>Bacteria</taxon>
        <taxon>Pseudomonadati</taxon>
        <taxon>Bacteroidota</taxon>
        <taxon>Flavobacteriia</taxon>
        <taxon>Flavobacteriales</taxon>
        <taxon>Flavobacteriaceae</taxon>
        <taxon>Tenacibaculum</taxon>
    </lineage>
</organism>
<dbReference type="PANTHER" id="PTHR36444">
    <property type="entry name" value="TRANSCRIPTIONAL REGULATOR PROTEIN YOBU-RELATED"/>
    <property type="match status" value="1"/>
</dbReference>
<reference evidence="2 3" key="1">
    <citation type="submission" date="2017-07" db="EMBL/GenBank/DDBJ databases">
        <authorList>
            <person name="Sun Z.S."/>
            <person name="Albrecht U."/>
            <person name="Echele G."/>
            <person name="Lee C.C."/>
        </authorList>
    </citation>
    <scope>NUCLEOTIDE SEQUENCE [LARGE SCALE GENOMIC DNA]</scope>
    <source>
        <strain evidence="3">type strain: KCTC 22618</strain>
    </source>
</reference>
<dbReference type="InterPro" id="IPR029441">
    <property type="entry name" value="Cass2"/>
</dbReference>
<name>A0A238UCV3_9FLAO</name>
<evidence type="ECO:0000313" key="2">
    <source>
        <dbReference type="EMBL" id="SNR16885.1"/>
    </source>
</evidence>
<dbReference type="SMART" id="SM00871">
    <property type="entry name" value="AraC_E_bind"/>
    <property type="match status" value="1"/>
</dbReference>
<dbReference type="InterPro" id="IPR053182">
    <property type="entry name" value="YobU-like_regulator"/>
</dbReference>
<dbReference type="EMBL" id="LT899436">
    <property type="protein sequence ID" value="SNR16885.1"/>
    <property type="molecule type" value="Genomic_DNA"/>
</dbReference>
<dbReference type="RefSeq" id="WP_095073746.1">
    <property type="nucleotide sequence ID" value="NZ_LT899436.1"/>
</dbReference>
<dbReference type="Pfam" id="PF14526">
    <property type="entry name" value="Cass2"/>
    <property type="match status" value="1"/>
</dbReference>
<evidence type="ECO:0000259" key="1">
    <source>
        <dbReference type="SMART" id="SM00871"/>
    </source>
</evidence>
<dbReference type="InterPro" id="IPR010499">
    <property type="entry name" value="AraC_E-bd"/>
</dbReference>
<sequence length="153" mass="17684">MKKTQIDSFNIIGIKARTTNANMQAAKDIPALWGKFMSDDVLSKINHKQNNDVYAIYTNYESDFTEAYDIIIGCKVDQLKDIPEDMIGIQIAKGNYEAFSAEGKLEDNIVYNKWMEIWNNTDLDRKYEADFEVYPADVDQQKETEVKIYISTE</sequence>
<dbReference type="Proteomes" id="UP000215214">
    <property type="component" value="Chromosome TJEJU"/>
</dbReference>
<dbReference type="PANTHER" id="PTHR36444:SF2">
    <property type="entry name" value="TRANSCRIPTIONAL REGULATOR PROTEIN YOBU-RELATED"/>
    <property type="match status" value="1"/>
</dbReference>
<dbReference type="OrthoDB" id="9801008at2"/>
<feature type="domain" description="AraC effector-binding" evidence="1">
    <location>
        <begin position="1"/>
        <end position="153"/>
    </location>
</feature>